<dbReference type="EMBL" id="JBDJAW010000002">
    <property type="protein sequence ID" value="MEN3534163.1"/>
    <property type="molecule type" value="Genomic_DNA"/>
</dbReference>
<dbReference type="PANTHER" id="PTHR40763">
    <property type="entry name" value="MEMBRANE PROTEIN-RELATED"/>
    <property type="match status" value="1"/>
</dbReference>
<name>A0ABV0AFP7_9ACTN</name>
<feature type="compositionally biased region" description="Gly residues" evidence="1">
    <location>
        <begin position="126"/>
        <end position="144"/>
    </location>
</feature>
<organism evidence="4 5">
    <name type="scientific">Microbispora maris</name>
    <dbReference type="NCBI Taxonomy" id="3144104"/>
    <lineage>
        <taxon>Bacteria</taxon>
        <taxon>Bacillati</taxon>
        <taxon>Actinomycetota</taxon>
        <taxon>Actinomycetes</taxon>
        <taxon>Streptosporangiales</taxon>
        <taxon>Streptosporangiaceae</taxon>
        <taxon>Microbispora</taxon>
    </lineage>
</organism>
<feature type="compositionally biased region" description="Low complexity" evidence="1">
    <location>
        <begin position="1"/>
        <end position="11"/>
    </location>
</feature>
<evidence type="ECO:0000256" key="1">
    <source>
        <dbReference type="SAM" id="MobiDB-lite"/>
    </source>
</evidence>
<keyword evidence="5" id="KW-1185">Reference proteome</keyword>
<feature type="transmembrane region" description="Helical" evidence="2">
    <location>
        <begin position="178"/>
        <end position="195"/>
    </location>
</feature>
<gene>
    <name evidence="4" type="ORF">AAH991_03535</name>
</gene>
<proteinExistence type="predicted"/>
<dbReference type="PANTHER" id="PTHR40763:SF5">
    <property type="entry name" value="MEMBRANE PROTEIN"/>
    <property type="match status" value="1"/>
</dbReference>
<feature type="compositionally biased region" description="Low complexity" evidence="1">
    <location>
        <begin position="162"/>
        <end position="175"/>
    </location>
</feature>
<evidence type="ECO:0000313" key="4">
    <source>
        <dbReference type="EMBL" id="MEN3534163.1"/>
    </source>
</evidence>
<keyword evidence="2" id="KW-1133">Transmembrane helix</keyword>
<evidence type="ECO:0000259" key="3">
    <source>
        <dbReference type="Pfam" id="PF08044"/>
    </source>
</evidence>
<comment type="caution">
    <text evidence="4">The sequence shown here is derived from an EMBL/GenBank/DDBJ whole genome shotgun (WGS) entry which is preliminary data.</text>
</comment>
<feature type="compositionally biased region" description="Gly residues" evidence="1">
    <location>
        <begin position="12"/>
        <end position="26"/>
    </location>
</feature>
<accession>A0ABV0AFP7</accession>
<feature type="domain" description="DUF1707" evidence="3">
    <location>
        <begin position="45"/>
        <end position="97"/>
    </location>
</feature>
<keyword evidence="2" id="KW-0472">Membrane</keyword>
<dbReference type="Proteomes" id="UP001447516">
    <property type="component" value="Unassembled WGS sequence"/>
</dbReference>
<dbReference type="InterPro" id="IPR012551">
    <property type="entry name" value="DUF1707_SHOCT-like"/>
</dbReference>
<evidence type="ECO:0000256" key="2">
    <source>
        <dbReference type="SAM" id="Phobius"/>
    </source>
</evidence>
<protein>
    <submittedName>
        <fullName evidence="4">DUF1707 domain-containing protein</fullName>
    </submittedName>
</protein>
<evidence type="ECO:0000313" key="5">
    <source>
        <dbReference type="Proteomes" id="UP001447516"/>
    </source>
</evidence>
<dbReference type="RefSeq" id="WP_346224263.1">
    <property type="nucleotide sequence ID" value="NZ_JBDJAW010000002.1"/>
</dbReference>
<feature type="region of interest" description="Disordered" evidence="1">
    <location>
        <begin position="95"/>
        <end position="175"/>
    </location>
</feature>
<feature type="compositionally biased region" description="Gly residues" evidence="1">
    <location>
        <begin position="35"/>
        <end position="46"/>
    </location>
</feature>
<feature type="transmembrane region" description="Helical" evidence="2">
    <location>
        <begin position="201"/>
        <end position="221"/>
    </location>
</feature>
<dbReference type="Pfam" id="PF08044">
    <property type="entry name" value="DUF1707"/>
    <property type="match status" value="1"/>
</dbReference>
<reference evidence="4 5" key="1">
    <citation type="submission" date="2024-05" db="EMBL/GenBank/DDBJ databases">
        <title>Microbispora sp.ZYX-F-249.</title>
        <authorList>
            <person name="Xie H."/>
        </authorList>
    </citation>
    <scope>NUCLEOTIDE SEQUENCE [LARGE SCALE GENOMIC DNA]</scope>
    <source>
        <strain evidence="4 5">ZYX-F-249</strain>
    </source>
</reference>
<feature type="region of interest" description="Disordered" evidence="1">
    <location>
        <begin position="1"/>
        <end position="52"/>
    </location>
</feature>
<keyword evidence="2" id="KW-0812">Transmembrane</keyword>
<sequence>MDSPEGSPGRPAAGGGAHTPRGGGASAGHAPPGGPAYGGPRTGGLRIGDRERDEVTRLLHDAFAQGRITREELDERLDATLSARTAEDLRRVTADLPGAWPDDPRQAGAHHGGRRAGGPWHPGSPGLPGGAPGPYGGPWTGAGAWGPHPGPPWARRHHHGPARGPAGRRGAMTRTRGGPAPIALAAVAILVVGLLTGAWPLFVIGRLLLVVWLVTTVVGLIRRRHHGQGMGYR</sequence>